<name>N6YMV9_9RHOO</name>
<dbReference type="OrthoDB" id="5432438at2"/>
<dbReference type="Proteomes" id="UP000013047">
    <property type="component" value="Unassembled WGS sequence"/>
</dbReference>
<evidence type="ECO:0000313" key="4">
    <source>
        <dbReference type="Proteomes" id="UP000013047"/>
    </source>
</evidence>
<evidence type="ECO:0008006" key="5">
    <source>
        <dbReference type="Google" id="ProtNLM"/>
    </source>
</evidence>
<evidence type="ECO:0000256" key="2">
    <source>
        <dbReference type="SAM" id="SignalP"/>
    </source>
</evidence>
<accession>N6YMV9</accession>
<comment type="caution">
    <text evidence="3">The sequence shown here is derived from an EMBL/GenBank/DDBJ whole genome shotgun (WGS) entry which is preliminary data.</text>
</comment>
<dbReference type="EMBL" id="AMXF01000186">
    <property type="protein sequence ID" value="ENO95666.1"/>
    <property type="molecule type" value="Genomic_DNA"/>
</dbReference>
<feature type="chain" id="PRO_5004129019" description="RcnB family protein" evidence="2">
    <location>
        <begin position="27"/>
        <end position="213"/>
    </location>
</feature>
<dbReference type="Gene3D" id="3.10.450.160">
    <property type="entry name" value="inner membrane protein cigr"/>
    <property type="match status" value="1"/>
</dbReference>
<proteinExistence type="predicted"/>
<protein>
    <recommendedName>
        <fullName evidence="5">RcnB family protein</fullName>
    </recommendedName>
</protein>
<feature type="signal peptide" evidence="2">
    <location>
        <begin position="1"/>
        <end position="26"/>
    </location>
</feature>
<dbReference type="RefSeq" id="WP_004372489.1">
    <property type="nucleotide sequence ID" value="NZ_AMXF01000186.1"/>
</dbReference>
<evidence type="ECO:0000256" key="1">
    <source>
        <dbReference type="SAM" id="MobiDB-lite"/>
    </source>
</evidence>
<dbReference type="AlphaFoldDB" id="N6YMV9"/>
<feature type="compositionally biased region" description="Basic and acidic residues" evidence="1">
    <location>
        <begin position="53"/>
        <end position="102"/>
    </location>
</feature>
<reference evidence="3 4" key="1">
    <citation type="submission" date="2012-09" db="EMBL/GenBank/DDBJ databases">
        <title>Draft Genome Sequences of 6 Strains from Genus Thauera.</title>
        <authorList>
            <person name="Liu B."/>
            <person name="Shapleigh J.P."/>
            <person name="Frostegard A.H."/>
        </authorList>
    </citation>
    <scope>NUCLEOTIDE SEQUENCE [LARGE SCALE GENOMIC DNA]</scope>
    <source>
        <strain evidence="3 4">B4P</strain>
    </source>
</reference>
<keyword evidence="4" id="KW-1185">Reference proteome</keyword>
<evidence type="ECO:0000313" key="3">
    <source>
        <dbReference type="EMBL" id="ENO95666.1"/>
    </source>
</evidence>
<feature type="region of interest" description="Disordered" evidence="1">
    <location>
        <begin position="25"/>
        <end position="112"/>
    </location>
</feature>
<keyword evidence="2" id="KW-0732">Signal</keyword>
<gene>
    <name evidence="3" type="ORF">C667_17880</name>
</gene>
<sequence>MSLAKLRHKAASGLILAAFLAGPAFADKPDWAGSGKPERAQGGQTERGGGPQERGEKRPDKRSEQGNRDARGDDARGRGGDRDGAQSRDREQERDRDHRSERAGSSARVSAYFTDRHRETVHQYYGERHRAGDCPPGLARKRNGCMPPGLAKKWRLGAPLPRDVVWYDAPGDIVLRLGMPPEGHRLVRVAADILLISVGTGMVVDAIEDLSRL</sequence>
<organism evidence="3 4">
    <name type="scientific">Thauera phenylacetica B4P</name>
    <dbReference type="NCBI Taxonomy" id="1234382"/>
    <lineage>
        <taxon>Bacteria</taxon>
        <taxon>Pseudomonadati</taxon>
        <taxon>Pseudomonadota</taxon>
        <taxon>Betaproteobacteria</taxon>
        <taxon>Rhodocyclales</taxon>
        <taxon>Zoogloeaceae</taxon>
        <taxon>Thauera</taxon>
    </lineage>
</organism>